<dbReference type="PANTHER" id="PTHR12412">
    <property type="entry name" value="CAP BINDING PROTEIN"/>
    <property type="match status" value="1"/>
</dbReference>
<evidence type="ECO:0000256" key="5">
    <source>
        <dbReference type="ARBA" id="ARBA00022490"/>
    </source>
</evidence>
<dbReference type="GO" id="GO:0006370">
    <property type="term" value="P:7-methylguanosine mRNA capping"/>
    <property type="evidence" value="ECO:0007669"/>
    <property type="project" value="UniProtKB-KW"/>
</dbReference>
<dbReference type="SUPFAM" id="SSF48371">
    <property type="entry name" value="ARM repeat"/>
    <property type="match status" value="3"/>
</dbReference>
<dbReference type="FunFam" id="1.25.40.10:FF:000125">
    <property type="entry name" value="Pentatricopeptide repeat-containing protein"/>
    <property type="match status" value="4"/>
</dbReference>
<evidence type="ECO:0000256" key="6">
    <source>
        <dbReference type="ARBA" id="ARBA00022664"/>
    </source>
</evidence>
<organism evidence="18 19">
    <name type="scientific">Cinnamomum micranthum f. kanehirae</name>
    <dbReference type="NCBI Taxonomy" id="337451"/>
    <lineage>
        <taxon>Eukaryota</taxon>
        <taxon>Viridiplantae</taxon>
        <taxon>Streptophyta</taxon>
        <taxon>Embryophyta</taxon>
        <taxon>Tracheophyta</taxon>
        <taxon>Spermatophyta</taxon>
        <taxon>Magnoliopsida</taxon>
        <taxon>Magnoliidae</taxon>
        <taxon>Laurales</taxon>
        <taxon>Lauraceae</taxon>
        <taxon>Cinnamomum</taxon>
    </lineage>
</organism>
<dbReference type="GO" id="GO:0008270">
    <property type="term" value="F:zinc ion binding"/>
    <property type="evidence" value="ECO:0007669"/>
    <property type="project" value="InterPro"/>
</dbReference>
<comment type="subcellular location">
    <subcellularLocation>
        <location evidence="2">Cytoplasm</location>
    </subcellularLocation>
    <subcellularLocation>
        <location evidence="1">Nucleus</location>
    </subcellularLocation>
</comment>
<dbReference type="Pfam" id="PF09088">
    <property type="entry name" value="MIF4G_like"/>
    <property type="match status" value="1"/>
</dbReference>
<dbReference type="Gene3D" id="1.25.40.10">
    <property type="entry name" value="Tetratricopeptide repeat domain"/>
    <property type="match status" value="7"/>
</dbReference>
<dbReference type="GO" id="GO:0006406">
    <property type="term" value="P:mRNA export from nucleus"/>
    <property type="evidence" value="ECO:0007669"/>
    <property type="project" value="InterPro"/>
</dbReference>
<keyword evidence="10" id="KW-0508">mRNA splicing</keyword>
<dbReference type="FunFam" id="1.25.40.180:FF:000029">
    <property type="entry name" value="Nuclear cap-binding protein"/>
    <property type="match status" value="1"/>
</dbReference>
<dbReference type="GO" id="GO:0048731">
    <property type="term" value="P:system development"/>
    <property type="evidence" value="ECO:0007669"/>
    <property type="project" value="UniProtKB-ARBA"/>
</dbReference>
<feature type="repeat" description="PPR" evidence="14">
    <location>
        <begin position="85"/>
        <end position="119"/>
    </location>
</feature>
<evidence type="ECO:0000256" key="13">
    <source>
        <dbReference type="ARBA" id="ARBA00063743"/>
    </source>
</evidence>
<dbReference type="STRING" id="337451.A0A443NDD5"/>
<keyword evidence="5" id="KW-0963">Cytoplasm</keyword>
<keyword evidence="15" id="KW-0175">Coiled coil</keyword>
<evidence type="ECO:0000256" key="10">
    <source>
        <dbReference type="ARBA" id="ARBA00023187"/>
    </source>
</evidence>
<comment type="subunit">
    <text evidence="13">Component of the nuclear cap-binding complex (CBC), a heterodimer composed of ABH1/CBP80 and CBP20 that interacts with m7GpppG-capped RNA.</text>
</comment>
<dbReference type="GO" id="GO:0000184">
    <property type="term" value="P:nuclear-transcribed mRNA catabolic process, nonsense-mediated decay"/>
    <property type="evidence" value="ECO:0007669"/>
    <property type="project" value="TreeGrafter"/>
</dbReference>
<evidence type="ECO:0000256" key="7">
    <source>
        <dbReference type="ARBA" id="ARBA00022737"/>
    </source>
</evidence>
<feature type="domain" description="MIF4G" evidence="17">
    <location>
        <begin position="760"/>
        <end position="977"/>
    </location>
</feature>
<dbReference type="InterPro" id="IPR032867">
    <property type="entry name" value="DYW_dom"/>
</dbReference>
<dbReference type="GO" id="GO:0000339">
    <property type="term" value="F:RNA cap binding"/>
    <property type="evidence" value="ECO:0007669"/>
    <property type="project" value="InterPro"/>
</dbReference>
<evidence type="ECO:0000256" key="15">
    <source>
        <dbReference type="SAM" id="Coils"/>
    </source>
</evidence>
<dbReference type="NCBIfam" id="TIGR00756">
    <property type="entry name" value="PPR"/>
    <property type="match status" value="12"/>
</dbReference>
<feature type="repeat" description="PPR" evidence="14">
    <location>
        <begin position="434"/>
        <end position="464"/>
    </location>
</feature>
<evidence type="ECO:0000313" key="18">
    <source>
        <dbReference type="EMBL" id="RWR76533.1"/>
    </source>
</evidence>
<keyword evidence="19" id="KW-1185">Reference proteome</keyword>
<dbReference type="GO" id="GO:0008380">
    <property type="term" value="P:RNA splicing"/>
    <property type="evidence" value="ECO:0007669"/>
    <property type="project" value="UniProtKB-KW"/>
</dbReference>
<dbReference type="SUPFAM" id="SSF48452">
    <property type="entry name" value="TPR-like"/>
    <property type="match status" value="1"/>
</dbReference>
<dbReference type="InterPro" id="IPR011990">
    <property type="entry name" value="TPR-like_helical_dom_sf"/>
</dbReference>
<feature type="region of interest" description="Disordered" evidence="16">
    <location>
        <begin position="1524"/>
        <end position="1551"/>
    </location>
</feature>
<dbReference type="FunFam" id="1.25.40.10:FF:000316">
    <property type="entry name" value="Pentatricopeptide repeat-containing protein"/>
    <property type="match status" value="1"/>
</dbReference>
<dbReference type="GO" id="GO:0005846">
    <property type="term" value="C:nuclear cap binding complex"/>
    <property type="evidence" value="ECO:0007669"/>
    <property type="project" value="InterPro"/>
</dbReference>
<dbReference type="PANTHER" id="PTHR12412:SF2">
    <property type="entry name" value="NUCLEAR CAP-BINDING PROTEIN SUBUNIT 1"/>
    <property type="match status" value="1"/>
</dbReference>
<dbReference type="SMART" id="SM00543">
    <property type="entry name" value="MIF4G"/>
    <property type="match status" value="1"/>
</dbReference>
<feature type="compositionally biased region" description="Polar residues" evidence="16">
    <location>
        <begin position="1539"/>
        <end position="1551"/>
    </location>
</feature>
<dbReference type="InterPro" id="IPR027159">
    <property type="entry name" value="CBP80"/>
</dbReference>
<dbReference type="Pfam" id="PF14432">
    <property type="entry name" value="DYW_deaminase"/>
    <property type="match status" value="1"/>
</dbReference>
<dbReference type="Gene3D" id="1.25.40.180">
    <property type="match status" value="3"/>
</dbReference>
<dbReference type="Pfam" id="PF09090">
    <property type="entry name" value="MIF4G_like_2"/>
    <property type="match status" value="1"/>
</dbReference>
<dbReference type="FunFam" id="1.25.40.10:FF:000779">
    <property type="entry name" value="Pentatricopeptide repeat-containing protein"/>
    <property type="match status" value="1"/>
</dbReference>
<evidence type="ECO:0000256" key="9">
    <source>
        <dbReference type="ARBA" id="ARBA00023158"/>
    </source>
</evidence>
<evidence type="ECO:0000256" key="14">
    <source>
        <dbReference type="PROSITE-ProRule" id="PRU00708"/>
    </source>
</evidence>
<reference evidence="18 19" key="1">
    <citation type="journal article" date="2019" name="Nat. Plants">
        <title>Stout camphor tree genome fills gaps in understanding of flowering plant genome evolution.</title>
        <authorList>
            <person name="Chaw S.M."/>
            <person name="Liu Y.C."/>
            <person name="Wu Y.W."/>
            <person name="Wang H.Y."/>
            <person name="Lin C.I."/>
            <person name="Wu C.S."/>
            <person name="Ke H.M."/>
            <person name="Chang L.Y."/>
            <person name="Hsu C.Y."/>
            <person name="Yang H.T."/>
            <person name="Sudianto E."/>
            <person name="Hsu M.H."/>
            <person name="Wu K.P."/>
            <person name="Wang L.N."/>
            <person name="Leebens-Mack J.H."/>
            <person name="Tsai I.J."/>
        </authorList>
    </citation>
    <scope>NUCLEOTIDE SEQUENCE [LARGE SCALE GENOMIC DNA]</scope>
    <source>
        <strain evidence="19">cv. Chaw 1501</strain>
        <tissue evidence="18">Young leaves</tissue>
    </source>
</reference>
<keyword evidence="8" id="KW-0506">mRNA capping</keyword>
<proteinExistence type="inferred from homology"/>
<dbReference type="GO" id="GO:0031047">
    <property type="term" value="P:regulatory ncRNA-mediated gene silencing"/>
    <property type="evidence" value="ECO:0007669"/>
    <property type="project" value="UniProtKB-KW"/>
</dbReference>
<dbReference type="Pfam" id="PF02854">
    <property type="entry name" value="MIF4G"/>
    <property type="match status" value="1"/>
</dbReference>
<feature type="repeat" description="PPR" evidence="14">
    <location>
        <begin position="271"/>
        <end position="305"/>
    </location>
</feature>
<evidence type="ECO:0000256" key="3">
    <source>
        <dbReference type="ARBA" id="ARBA00007413"/>
    </source>
</evidence>
<dbReference type="InterPro" id="IPR046848">
    <property type="entry name" value="E_motif"/>
</dbReference>
<evidence type="ECO:0000256" key="4">
    <source>
        <dbReference type="ARBA" id="ARBA00019879"/>
    </source>
</evidence>
<dbReference type="GO" id="GO:0005634">
    <property type="term" value="C:nucleus"/>
    <property type="evidence" value="ECO:0007669"/>
    <property type="project" value="UniProtKB-SubCell"/>
</dbReference>
<dbReference type="InterPro" id="IPR003890">
    <property type="entry name" value="MIF4G-like_typ-3"/>
</dbReference>
<dbReference type="Proteomes" id="UP000283530">
    <property type="component" value="Unassembled WGS sequence"/>
</dbReference>
<feature type="repeat" description="PPR" evidence="14">
    <location>
        <begin position="209"/>
        <end position="243"/>
    </location>
</feature>
<protein>
    <recommendedName>
        <fullName evidence="4">Nuclear cap-binding protein subunit 1</fullName>
    </recommendedName>
    <alternativeName>
        <fullName evidence="12">80 kDa nuclear cap-binding protein</fullName>
    </alternativeName>
</protein>
<evidence type="ECO:0000259" key="17">
    <source>
        <dbReference type="SMART" id="SM00543"/>
    </source>
</evidence>
<dbReference type="InterPro" id="IPR016024">
    <property type="entry name" value="ARM-type_fold"/>
</dbReference>
<keyword evidence="11" id="KW-0539">Nucleus</keyword>
<dbReference type="EMBL" id="QPKB01000002">
    <property type="protein sequence ID" value="RWR76533.1"/>
    <property type="molecule type" value="Genomic_DNA"/>
</dbReference>
<dbReference type="FunFam" id="1.25.40.180:FF:000040">
    <property type="entry name" value="Nuclear cap-binding protein subunit 1"/>
    <property type="match status" value="1"/>
</dbReference>
<dbReference type="InterPro" id="IPR002885">
    <property type="entry name" value="PPR_rpt"/>
</dbReference>
<dbReference type="PROSITE" id="PS51375">
    <property type="entry name" value="PPR"/>
    <property type="match status" value="7"/>
</dbReference>
<keyword evidence="7" id="KW-0677">Repeat</keyword>
<feature type="repeat" description="PPR" evidence="14">
    <location>
        <begin position="333"/>
        <end position="367"/>
    </location>
</feature>
<feature type="compositionally biased region" description="Basic and acidic residues" evidence="16">
    <location>
        <begin position="1528"/>
        <end position="1538"/>
    </location>
</feature>
<feature type="repeat" description="PPR" evidence="14">
    <location>
        <begin position="147"/>
        <end position="181"/>
    </location>
</feature>
<dbReference type="Pfam" id="PF20431">
    <property type="entry name" value="E_motif"/>
    <property type="match status" value="1"/>
</dbReference>
<comment type="similarity">
    <text evidence="3">Belongs to the NCBP1 family.</text>
</comment>
<name>A0A443NDD5_9MAGN</name>
<evidence type="ECO:0000256" key="11">
    <source>
        <dbReference type="ARBA" id="ARBA00023242"/>
    </source>
</evidence>
<dbReference type="GO" id="GO:0003729">
    <property type="term" value="F:mRNA binding"/>
    <property type="evidence" value="ECO:0007669"/>
    <property type="project" value="TreeGrafter"/>
</dbReference>
<keyword evidence="9" id="KW-0943">RNA-mediated gene silencing</keyword>
<dbReference type="OrthoDB" id="10252707at2759"/>
<feature type="region of interest" description="Disordered" evidence="16">
    <location>
        <begin position="22"/>
        <end position="51"/>
    </location>
</feature>
<keyword evidence="6" id="KW-0507">mRNA processing</keyword>
<dbReference type="Pfam" id="PF01535">
    <property type="entry name" value="PPR"/>
    <property type="match status" value="10"/>
</dbReference>
<feature type="repeat" description="PPR" evidence="14">
    <location>
        <begin position="465"/>
        <end position="499"/>
    </location>
</feature>
<evidence type="ECO:0000256" key="1">
    <source>
        <dbReference type="ARBA" id="ARBA00004123"/>
    </source>
</evidence>
<sequence>MQNRGNAARLLQREAVDRIQKRLDKNPISSPERSVAIRSSNKSKKKPSSVTDSHIVKWNMAISDHMRNGRSDSALQLFDTMPKRTTVSWNSMISGYLGNGRFDLALRFFDEMPDKNLVSWNVMINGYVRNRNLFAARQLFDKMPERDVVSWNTMISGYTQNGYVDEAREIFDRMPVKNSISWNGILAGYIQNGRIEAARRLFESNSNWHTVSWNAMMAGYVRTNRLVDARMLFDRMPERDLVSWNTMISGYAQDGNLSEAQKLFEESPTRDVFTWTAMVSGYVQNGMLAEARRVFDEMPVKNSVSWNAMIAGYSQCRMMDMAKELFEQMPCPNISSWNTMITGYAQNGEIEHARQLFDDMPKRDSISWAAMIAGCAQGGYSEEALRLFIEMKRDGERLNRSAFTCAFSTCADIAALECGKQVQGQLVKAGYEMGCFVGNALLTMYCKCGSIDEAYSAFKEMQEKDLVTWNTMIAGYARHGFGKEALVVFESMRVANIKPDDITMVGVLSACSHAGLVDKGMGYFNSMERDYGITAKTQHYTCMIDLLGRAGRLEDAEALMRNMPFEPDATMWGALLGASRIHGNTRLGERAAERIFEMEPDNSGMYVLLSNLYAAAGRWADVGKMRVTMRERGVRKVPGFSWIEVKNTVHTFSVGDSVHPEKDKIYAFLEELDLKMKRLGYVSATKMVLHDVEEEEKEHMLKYHSEKLAVAFGILNVPPGRPIRVIKNLRRQKPSKTNTPVTSPTRAKVSEAMSSWRALLLRIGDQCPEYGGISDFKEHIELCYGVILRELEHYGDDVLAFLLQCAEQVPHKIPLYGAVVGLLNLENEDFTKKVVDTTQNNLQDALYMDNCDKIRILMRFVTVLMCSKVLQPGSVVVAFETLLSSAATTVDEEAGNPSWQARADFYITCILACLPWGGAELFEQVPEEIERVMAAVEAYLRIRKQDYGVGLTVLEHDKAHAEKDFLEDLWDRIQVLSNNGWKVDSVLKPHLLFEAQLVDGKSHEFGPITCPEQPEPPSSLSGITIGKQKHDAELKYPRRLRRLNIFPASKVENMQPIDRFVVEEYLLDVLLYLNGCRKECASYMVGLPVPFRYEYLMAETIFSQLLLLPQPPFKPIYYTLVIIDLCKALPGAFPAVVAGAVRSLFEKIADLDMECRTRLILWFSHHLANFQFIWPWEEWAYVLELPKWAPQRVFVQEVLEREVRLSYWDKIKQSIENAPSLEELLPPKVGPSFKYSAEEGRETIEHTLFTELNGMVKGKKTAREIISWIEESVIPLHGSKIALEVIIQTLLHIGSKSFTHLMTVLERYGQVIARLCPDLDKQVALIDEVSSFWKNSAQMTAVAIDRMMGYRLISNLAIVNWVFSPANIEQFHTTDRLWEILQNAVNKTYNRISDLRKEISSLEKSVVLAQNSYIKAKAELDAAESKLEIVDGEPVQAENPVRLKRLKAFADRAKEEEISIQESLEAKEALLARAHNENEALFVSLYKRLADVIMERLSHVSPNGEVLGLGSGSTDAMAVDADEPSAMDAEKENGHEKSQSNGESGRSGYNTGEQEQWCCTTLGYVKAFSRQYASEIWPHIEKLDAEVFVEDMHPLFRKAVYSGLRRPIDL</sequence>
<comment type="caution">
    <text evidence="18">The sequence shown here is derived from an EMBL/GenBank/DDBJ whole genome shotgun (WGS) entry which is preliminary data.</text>
</comment>
<evidence type="ECO:0000256" key="16">
    <source>
        <dbReference type="SAM" id="MobiDB-lite"/>
    </source>
</evidence>
<evidence type="ECO:0000256" key="8">
    <source>
        <dbReference type="ARBA" id="ARBA00023042"/>
    </source>
</evidence>
<evidence type="ECO:0000313" key="19">
    <source>
        <dbReference type="Proteomes" id="UP000283530"/>
    </source>
</evidence>
<dbReference type="FunFam" id="1.25.40.10:FF:000031">
    <property type="entry name" value="Pentatricopeptide repeat-containing protein mitochondrial"/>
    <property type="match status" value="1"/>
</dbReference>
<dbReference type="InterPro" id="IPR015172">
    <property type="entry name" value="MIF4G-like_typ-1"/>
</dbReference>
<gene>
    <name evidence="18" type="ORF">CKAN_00497800</name>
</gene>
<evidence type="ECO:0000256" key="2">
    <source>
        <dbReference type="ARBA" id="ARBA00004496"/>
    </source>
</evidence>
<dbReference type="GO" id="GO:0005737">
    <property type="term" value="C:cytoplasm"/>
    <property type="evidence" value="ECO:0007669"/>
    <property type="project" value="UniProtKB-SubCell"/>
</dbReference>
<feature type="coiled-coil region" evidence="15">
    <location>
        <begin position="1385"/>
        <end position="1433"/>
    </location>
</feature>
<dbReference type="InterPro" id="IPR015174">
    <property type="entry name" value="MIF4G-like_typ-2"/>
</dbReference>
<dbReference type="Pfam" id="PF13041">
    <property type="entry name" value="PPR_2"/>
    <property type="match status" value="3"/>
</dbReference>
<evidence type="ECO:0000256" key="12">
    <source>
        <dbReference type="ARBA" id="ARBA00030965"/>
    </source>
</evidence>
<accession>A0A443NDD5</accession>